<reference evidence="5" key="1">
    <citation type="submission" date="2021-02" db="EMBL/GenBank/DDBJ databases">
        <authorList>
            <person name="Nowell W R."/>
        </authorList>
    </citation>
    <scope>NUCLEOTIDE SEQUENCE</scope>
</reference>
<evidence type="ECO:0000313" key="6">
    <source>
        <dbReference type="EMBL" id="CAF3775139.1"/>
    </source>
</evidence>
<feature type="repeat" description="TPR" evidence="2">
    <location>
        <begin position="441"/>
        <end position="474"/>
    </location>
</feature>
<evidence type="ECO:0000256" key="2">
    <source>
        <dbReference type="PROSITE-ProRule" id="PRU00339"/>
    </source>
</evidence>
<dbReference type="InterPro" id="IPR001478">
    <property type="entry name" value="PDZ"/>
</dbReference>
<gene>
    <name evidence="6" type="ORF">FME351_LOCUS32180</name>
    <name evidence="5" type="ORF">LUA448_LOCUS455</name>
</gene>
<dbReference type="SMART" id="SM00228">
    <property type="entry name" value="PDZ"/>
    <property type="match status" value="3"/>
</dbReference>
<dbReference type="InterPro" id="IPR011990">
    <property type="entry name" value="TPR-like_helical_dom_sf"/>
</dbReference>
<dbReference type="GO" id="GO:0072659">
    <property type="term" value="P:protein localization to plasma membrane"/>
    <property type="evidence" value="ECO:0007669"/>
    <property type="project" value="TreeGrafter"/>
</dbReference>
<dbReference type="AlphaFoldDB" id="A0A817PMZ8"/>
<dbReference type="GO" id="GO:0016324">
    <property type="term" value="C:apical plasma membrane"/>
    <property type="evidence" value="ECO:0007669"/>
    <property type="project" value="TreeGrafter"/>
</dbReference>
<evidence type="ECO:0000313" key="7">
    <source>
        <dbReference type="Proteomes" id="UP000663833"/>
    </source>
</evidence>
<dbReference type="PANTHER" id="PTHR14191:SF3">
    <property type="entry name" value="NA(+)_H(+) EXCHANGE REGULATORY COFACTOR-LIKE PROTEIN NRFL-1"/>
    <property type="match status" value="1"/>
</dbReference>
<dbReference type="GO" id="GO:0005576">
    <property type="term" value="C:extracellular region"/>
    <property type="evidence" value="ECO:0007669"/>
    <property type="project" value="InterPro"/>
</dbReference>
<dbReference type="InterPro" id="IPR019734">
    <property type="entry name" value="TPR_rpt"/>
</dbReference>
<evidence type="ECO:0000256" key="3">
    <source>
        <dbReference type="SAM" id="MobiDB-lite"/>
    </source>
</evidence>
<feature type="region of interest" description="Disordered" evidence="3">
    <location>
        <begin position="874"/>
        <end position="893"/>
    </location>
</feature>
<protein>
    <recommendedName>
        <fullName evidence="4">PDZ domain-containing protein</fullName>
    </recommendedName>
</protein>
<comment type="caution">
    <text evidence="5">The sequence shown here is derived from an EMBL/GenBank/DDBJ whole genome shotgun (WGS) entry which is preliminary data.</text>
</comment>
<keyword evidence="2" id="KW-0802">TPR repeat</keyword>
<dbReference type="Proteomes" id="UP000663833">
    <property type="component" value="Unassembled WGS sequence"/>
</dbReference>
<dbReference type="PANTHER" id="PTHR14191">
    <property type="entry name" value="PDZ DOMAIN CONTAINING PROTEIN"/>
    <property type="match status" value="1"/>
</dbReference>
<dbReference type="CDD" id="cd00136">
    <property type="entry name" value="PDZ_canonical"/>
    <property type="match status" value="1"/>
</dbReference>
<evidence type="ECO:0000256" key="1">
    <source>
        <dbReference type="ARBA" id="ARBA00022737"/>
    </source>
</evidence>
<feature type="compositionally biased region" description="Low complexity" evidence="3">
    <location>
        <begin position="716"/>
        <end position="729"/>
    </location>
</feature>
<evidence type="ECO:0000313" key="5">
    <source>
        <dbReference type="EMBL" id="CAF3171737.1"/>
    </source>
</evidence>
<dbReference type="SUPFAM" id="SSF50156">
    <property type="entry name" value="PDZ domain-like"/>
    <property type="match status" value="3"/>
</dbReference>
<dbReference type="GO" id="GO:0043495">
    <property type="term" value="F:protein-membrane adaptor activity"/>
    <property type="evidence" value="ECO:0007669"/>
    <property type="project" value="TreeGrafter"/>
</dbReference>
<dbReference type="Gene3D" id="1.25.40.10">
    <property type="entry name" value="Tetratricopeptide repeat domain"/>
    <property type="match status" value="1"/>
</dbReference>
<keyword evidence="1" id="KW-0677">Repeat</keyword>
<dbReference type="InterPro" id="IPR036034">
    <property type="entry name" value="PDZ_sf"/>
</dbReference>
<dbReference type="InterPro" id="IPR051067">
    <property type="entry name" value="NHER"/>
</dbReference>
<dbReference type="PROSITE" id="PS51996">
    <property type="entry name" value="TR_MART"/>
    <property type="match status" value="1"/>
</dbReference>
<feature type="domain" description="PDZ" evidence="4">
    <location>
        <begin position="601"/>
        <end position="669"/>
    </location>
</feature>
<dbReference type="Pfam" id="PF03496">
    <property type="entry name" value="ADPrib_exo_Tox"/>
    <property type="match status" value="1"/>
</dbReference>
<dbReference type="EMBL" id="CAJNYU010004602">
    <property type="protein sequence ID" value="CAF3775139.1"/>
    <property type="molecule type" value="Genomic_DNA"/>
</dbReference>
<feature type="domain" description="PDZ" evidence="4">
    <location>
        <begin position="760"/>
        <end position="827"/>
    </location>
</feature>
<dbReference type="Gene3D" id="2.30.42.10">
    <property type="match status" value="3"/>
</dbReference>
<accession>A0A817PMZ8</accession>
<dbReference type="InterPro" id="IPR003540">
    <property type="entry name" value="ADP-ribosyltransferase"/>
</dbReference>
<feature type="region of interest" description="Disordered" evidence="3">
    <location>
        <begin position="697"/>
        <end position="740"/>
    </location>
</feature>
<dbReference type="Gene3D" id="3.90.176.10">
    <property type="entry name" value="Toxin ADP-ribosyltransferase, Chain A, domain 1"/>
    <property type="match status" value="1"/>
</dbReference>
<proteinExistence type="predicted"/>
<dbReference type="SUPFAM" id="SSF56399">
    <property type="entry name" value="ADP-ribosylation"/>
    <property type="match status" value="1"/>
</dbReference>
<organism evidence="5 7">
    <name type="scientific">Rotaria socialis</name>
    <dbReference type="NCBI Taxonomy" id="392032"/>
    <lineage>
        <taxon>Eukaryota</taxon>
        <taxon>Metazoa</taxon>
        <taxon>Spiralia</taxon>
        <taxon>Gnathifera</taxon>
        <taxon>Rotifera</taxon>
        <taxon>Eurotatoria</taxon>
        <taxon>Bdelloidea</taxon>
        <taxon>Philodinida</taxon>
        <taxon>Philodinidae</taxon>
        <taxon>Rotaria</taxon>
    </lineage>
</organism>
<evidence type="ECO:0000259" key="4">
    <source>
        <dbReference type="PROSITE" id="PS50106"/>
    </source>
</evidence>
<dbReference type="Proteomes" id="UP000663869">
    <property type="component" value="Unassembled WGS sequence"/>
</dbReference>
<sequence>MATATLPIDHVHTEDNERRLGIFCLIWLDANTNSKDYRDTEQNLRSIINRLEKFHDITKCQKYISERSQYERVVMIVSGRMGEKIVPFIHKLRQVISIYVYCMDKGRNERWALHFTKVKAVITKLDKLVSRIRKDHRIQKIVEEPFSINIYTKGKSTDGVNGKFVFSQVLIDCLLRLQYTRKDKRELIKVCKNEHKDNHFELSNLHEFRKHYSPDKVLWWYTRDSFFYKTLNAVLRTENIHLTFLFRTFIADISHQLKYYQAKKSLRVYRGQMITSAELQTLQKYVGQFISVNSFFSSTVNKEQALSFLKVPGDTENLDAVLFEIVADPKVATSKPFADISAFSEFPGESEVLFMLGSIFRLDSVDRHSYGHISIIRMTLCSENESDLKNVLIDMKRELGSGQTNLRTLATLLREMGKFDLAEKYLTRLLKELPLNYPILADLYQELSKVAALAGDYDKSVKYRQKSLTLNTDQLHNRTFLATMPISELKKNGYEFHNIQLMQPTETSPVGLKLTKQQNPLQYIITAVAKYTKADLAGLKVNDWLIKIENTDIRTTEFSEVSHTIRDLLTNAGLINMVIARKKTSISPSTSGEYDKRDIRLIVLNEAAGLDFNSFISENDSQLQTHFISSVQPLSLADKAGLRDGDRILTVNDIDVTHAIHEDVCRMMQTKKPLQLTVVNDPKYIELIENVKRNQTITEDSTVRSRSPARHVSSDPISDLKISPSKSLSPSPPIEDEDDGLSKHRRVLFTVGKVSIKIKHCILRKDPTYNGYGLVLRYQNGLHLIDQVEDDSPAYIAGLREDDIILYADKKNVQQLTHDDVKILIRKLSIKNMDIDLILMKKSDVPRYKNYEETNSINWKLIFDNILNTDTIPTEQSTSSSIHSSNDQKKRVM</sequence>
<dbReference type="EMBL" id="CAJNYD010000012">
    <property type="protein sequence ID" value="CAF3171737.1"/>
    <property type="molecule type" value="Genomic_DNA"/>
</dbReference>
<dbReference type="PROSITE" id="PS50106">
    <property type="entry name" value="PDZ"/>
    <property type="match status" value="2"/>
</dbReference>
<dbReference type="Pfam" id="PF00595">
    <property type="entry name" value="PDZ"/>
    <property type="match status" value="1"/>
</dbReference>
<dbReference type="PROSITE" id="PS50005">
    <property type="entry name" value="TPR"/>
    <property type="match status" value="1"/>
</dbReference>
<name>A0A817PMZ8_9BILA</name>
<dbReference type="SUPFAM" id="SSF48452">
    <property type="entry name" value="TPR-like"/>
    <property type="match status" value="1"/>
</dbReference>